<keyword evidence="2" id="KW-1185">Reference proteome</keyword>
<name>A0A315FT85_9BURK</name>
<reference evidence="1 2" key="1">
    <citation type="submission" date="2017-04" db="EMBL/GenBank/DDBJ databases">
        <title>Unexpected and diverse lifestyles within the genus Limnohabitans.</title>
        <authorList>
            <person name="Kasalicky V."/>
            <person name="Mehrshad M."/>
            <person name="Andrei S.-A."/>
            <person name="Salcher M."/>
            <person name="Kratochvilova H."/>
            <person name="Simek K."/>
            <person name="Ghai R."/>
        </authorList>
    </citation>
    <scope>NUCLEOTIDE SEQUENCE [LARGE SCALE GENOMIC DNA]</scope>
    <source>
        <strain evidence="1 2">MWH-C5</strain>
    </source>
</reference>
<proteinExistence type="predicted"/>
<accession>A0A315FT85</accession>
<evidence type="ECO:0000313" key="1">
    <source>
        <dbReference type="EMBL" id="PUE56527.1"/>
    </source>
</evidence>
<protein>
    <submittedName>
        <fullName evidence="1">Uncharacterized protein</fullName>
    </submittedName>
</protein>
<dbReference type="Proteomes" id="UP000251341">
    <property type="component" value="Unassembled WGS sequence"/>
</dbReference>
<organism evidence="1 2">
    <name type="scientific">Limnohabitans curvus</name>
    <dbReference type="NCBI Taxonomy" id="323423"/>
    <lineage>
        <taxon>Bacteria</taxon>
        <taxon>Pseudomonadati</taxon>
        <taxon>Pseudomonadota</taxon>
        <taxon>Betaproteobacteria</taxon>
        <taxon>Burkholderiales</taxon>
        <taxon>Comamonadaceae</taxon>
        <taxon>Limnohabitans</taxon>
    </lineage>
</organism>
<sequence length="118" mass="13156">MKTRAVLIRLDERTHAALSQVAKQLGISRAEMLRTFLNQGLAGYDRRHEEVVDRINSLEKTVFHSNELAEVTAAMVAALDHKRSVETKVISSNLEQGISLVATGLFAQRQRINCQGVK</sequence>
<gene>
    <name evidence="1" type="ORF">B9Z44_14930</name>
</gene>
<dbReference type="AlphaFoldDB" id="A0A315FT85"/>
<dbReference type="RefSeq" id="WP_108403055.1">
    <property type="nucleotide sequence ID" value="NZ_NESP01000002.1"/>
</dbReference>
<evidence type="ECO:0000313" key="2">
    <source>
        <dbReference type="Proteomes" id="UP000251341"/>
    </source>
</evidence>
<comment type="caution">
    <text evidence="1">The sequence shown here is derived from an EMBL/GenBank/DDBJ whole genome shotgun (WGS) entry which is preliminary data.</text>
</comment>
<dbReference type="EMBL" id="NESP01000002">
    <property type="protein sequence ID" value="PUE56527.1"/>
    <property type="molecule type" value="Genomic_DNA"/>
</dbReference>